<dbReference type="GO" id="GO:0005737">
    <property type="term" value="C:cytoplasm"/>
    <property type="evidence" value="ECO:0007669"/>
    <property type="project" value="UniProtKB-SubCell"/>
</dbReference>
<dbReference type="NCBIfam" id="TIGR00516">
    <property type="entry name" value="acpS"/>
    <property type="match status" value="1"/>
</dbReference>
<accession>A0A7C1JW07</accession>
<dbReference type="InterPro" id="IPR004568">
    <property type="entry name" value="Ppantetheine-prot_Trfase_dom"/>
</dbReference>
<gene>
    <name evidence="8 10" type="primary">acpS</name>
    <name evidence="10" type="ORF">ENQ20_05775</name>
</gene>
<dbReference type="Gene3D" id="3.90.470.20">
    <property type="entry name" value="4'-phosphopantetheinyl transferase domain"/>
    <property type="match status" value="1"/>
</dbReference>
<feature type="domain" description="4'-phosphopantetheinyl transferase" evidence="9">
    <location>
        <begin position="5"/>
        <end position="98"/>
    </location>
</feature>
<keyword evidence="7 8" id="KW-0275">Fatty acid biosynthesis</keyword>
<evidence type="ECO:0000256" key="8">
    <source>
        <dbReference type="HAMAP-Rule" id="MF_00101"/>
    </source>
</evidence>
<comment type="cofactor">
    <cofactor evidence="8">
        <name>Mg(2+)</name>
        <dbReference type="ChEBI" id="CHEBI:18420"/>
    </cofactor>
</comment>
<evidence type="ECO:0000313" key="10">
    <source>
        <dbReference type="EMBL" id="HDX30988.1"/>
    </source>
</evidence>
<dbReference type="NCBIfam" id="TIGR00556">
    <property type="entry name" value="pantethn_trn"/>
    <property type="match status" value="1"/>
</dbReference>
<dbReference type="Pfam" id="PF01648">
    <property type="entry name" value="ACPS"/>
    <property type="match status" value="1"/>
</dbReference>
<comment type="caution">
    <text evidence="10">The sequence shown here is derived from an EMBL/GenBank/DDBJ whole genome shotgun (WGS) entry which is preliminary data.</text>
</comment>
<dbReference type="GO" id="GO:0000287">
    <property type="term" value="F:magnesium ion binding"/>
    <property type="evidence" value="ECO:0007669"/>
    <property type="project" value="UniProtKB-UniRule"/>
</dbReference>
<evidence type="ECO:0000256" key="1">
    <source>
        <dbReference type="ARBA" id="ARBA00022516"/>
    </source>
</evidence>
<dbReference type="EMBL" id="DSMG01000063">
    <property type="protein sequence ID" value="HDX30988.1"/>
    <property type="molecule type" value="Genomic_DNA"/>
</dbReference>
<dbReference type="GO" id="GO:0006633">
    <property type="term" value="P:fatty acid biosynthetic process"/>
    <property type="evidence" value="ECO:0007669"/>
    <property type="project" value="UniProtKB-UniRule"/>
</dbReference>
<keyword evidence="3 8" id="KW-0479">Metal-binding</keyword>
<protein>
    <recommendedName>
        <fullName evidence="8">Holo-[acyl-carrier-protein] synthase</fullName>
        <shortName evidence="8">Holo-ACP synthase</shortName>
        <ecNumber evidence="8">2.7.8.7</ecNumber>
    </recommendedName>
    <alternativeName>
        <fullName evidence="8">4'-phosphopantetheinyl transferase AcpS</fullName>
    </alternativeName>
</protein>
<evidence type="ECO:0000256" key="3">
    <source>
        <dbReference type="ARBA" id="ARBA00022723"/>
    </source>
</evidence>
<sequence>MLRTGVDIIEIERVRAAIDAHGERFLRRVYTEAELACCGDRVESLAARFAAKEAVAKALGVGVWREGIAWTDIEVLRDERGAPALHLHGAAAALAAEQGLVTWSLSLSHHRTQAVAFVIAMGET</sequence>
<evidence type="ECO:0000259" key="9">
    <source>
        <dbReference type="Pfam" id="PF01648"/>
    </source>
</evidence>
<dbReference type="InterPro" id="IPR002582">
    <property type="entry name" value="ACPS"/>
</dbReference>
<keyword evidence="4 8" id="KW-0276">Fatty acid metabolism</keyword>
<comment type="catalytic activity">
    <reaction evidence="8">
        <text>apo-[ACP] + CoA = holo-[ACP] + adenosine 3',5'-bisphosphate + H(+)</text>
        <dbReference type="Rhea" id="RHEA:12068"/>
        <dbReference type="Rhea" id="RHEA-COMP:9685"/>
        <dbReference type="Rhea" id="RHEA-COMP:9690"/>
        <dbReference type="ChEBI" id="CHEBI:15378"/>
        <dbReference type="ChEBI" id="CHEBI:29999"/>
        <dbReference type="ChEBI" id="CHEBI:57287"/>
        <dbReference type="ChEBI" id="CHEBI:58343"/>
        <dbReference type="ChEBI" id="CHEBI:64479"/>
        <dbReference type="EC" id="2.7.8.7"/>
    </reaction>
</comment>
<feature type="binding site" evidence="8">
    <location>
        <position position="7"/>
    </location>
    <ligand>
        <name>Mg(2+)</name>
        <dbReference type="ChEBI" id="CHEBI:18420"/>
    </ligand>
</feature>
<evidence type="ECO:0000256" key="5">
    <source>
        <dbReference type="ARBA" id="ARBA00022842"/>
    </source>
</evidence>
<keyword evidence="8" id="KW-0963">Cytoplasm</keyword>
<comment type="similarity">
    <text evidence="8">Belongs to the P-Pant transferase superfamily. AcpS family.</text>
</comment>
<dbReference type="SUPFAM" id="SSF56214">
    <property type="entry name" value="4'-phosphopantetheinyl transferase"/>
    <property type="match status" value="1"/>
</dbReference>
<evidence type="ECO:0000256" key="7">
    <source>
        <dbReference type="ARBA" id="ARBA00023160"/>
    </source>
</evidence>
<reference evidence="10" key="1">
    <citation type="journal article" date="2020" name="mSystems">
        <title>Genome- and Community-Level Interaction Insights into Carbon Utilization and Element Cycling Functions of Hydrothermarchaeota in Hydrothermal Sediment.</title>
        <authorList>
            <person name="Zhou Z."/>
            <person name="Liu Y."/>
            <person name="Xu W."/>
            <person name="Pan J."/>
            <person name="Luo Z.H."/>
            <person name="Li M."/>
        </authorList>
    </citation>
    <scope>NUCLEOTIDE SEQUENCE [LARGE SCALE GENOMIC DNA]</scope>
    <source>
        <strain evidence="10">SpSt-289</strain>
    </source>
</reference>
<dbReference type="EC" id="2.7.8.7" evidence="8"/>
<proteinExistence type="inferred from homology"/>
<evidence type="ECO:0000256" key="4">
    <source>
        <dbReference type="ARBA" id="ARBA00022832"/>
    </source>
</evidence>
<evidence type="ECO:0000256" key="2">
    <source>
        <dbReference type="ARBA" id="ARBA00022679"/>
    </source>
</evidence>
<keyword evidence="2 8" id="KW-0808">Transferase</keyword>
<dbReference type="HAMAP" id="MF_00101">
    <property type="entry name" value="AcpS"/>
    <property type="match status" value="1"/>
</dbReference>
<feature type="binding site" evidence="8">
    <location>
        <position position="53"/>
    </location>
    <ligand>
        <name>Mg(2+)</name>
        <dbReference type="ChEBI" id="CHEBI:18420"/>
    </ligand>
</feature>
<comment type="subcellular location">
    <subcellularLocation>
        <location evidence="8">Cytoplasm</location>
    </subcellularLocation>
</comment>
<keyword evidence="5 8" id="KW-0460">Magnesium</keyword>
<dbReference type="InterPro" id="IPR037143">
    <property type="entry name" value="4-PPantetheinyl_Trfase_dom_sf"/>
</dbReference>
<name>A0A7C1JW07_9CHLR</name>
<comment type="function">
    <text evidence="8">Transfers the 4'-phosphopantetheine moiety from coenzyme A to a Ser of acyl-carrier-protein.</text>
</comment>
<dbReference type="GO" id="GO:0008897">
    <property type="term" value="F:holo-[acyl-carrier-protein] synthase activity"/>
    <property type="evidence" value="ECO:0007669"/>
    <property type="project" value="UniProtKB-UniRule"/>
</dbReference>
<dbReference type="InterPro" id="IPR008278">
    <property type="entry name" value="4-PPantetheinyl_Trfase_dom"/>
</dbReference>
<evidence type="ECO:0000256" key="6">
    <source>
        <dbReference type="ARBA" id="ARBA00023098"/>
    </source>
</evidence>
<dbReference type="AlphaFoldDB" id="A0A7C1JW07"/>
<organism evidence="10">
    <name type="scientific">Caldilinea aerophila</name>
    <dbReference type="NCBI Taxonomy" id="133453"/>
    <lineage>
        <taxon>Bacteria</taxon>
        <taxon>Bacillati</taxon>
        <taxon>Chloroflexota</taxon>
        <taxon>Caldilineae</taxon>
        <taxon>Caldilineales</taxon>
        <taxon>Caldilineaceae</taxon>
        <taxon>Caldilinea</taxon>
    </lineage>
</organism>
<keyword evidence="6 8" id="KW-0443">Lipid metabolism</keyword>
<keyword evidence="1 8" id="KW-0444">Lipid biosynthesis</keyword>